<keyword evidence="3" id="KW-1185">Reference proteome</keyword>
<dbReference type="Proteomes" id="UP000029965">
    <property type="component" value="Chromosome 13"/>
</dbReference>
<organism evidence="2 3">
    <name type="scientific">Chlorocebus sabaeus</name>
    <name type="common">Green monkey</name>
    <name type="synonym">Simia sabaea</name>
    <dbReference type="NCBI Taxonomy" id="60711"/>
    <lineage>
        <taxon>Eukaryota</taxon>
        <taxon>Metazoa</taxon>
        <taxon>Chordata</taxon>
        <taxon>Craniata</taxon>
        <taxon>Vertebrata</taxon>
        <taxon>Euteleostomi</taxon>
        <taxon>Mammalia</taxon>
        <taxon>Eutheria</taxon>
        <taxon>Euarchontoglires</taxon>
        <taxon>Primates</taxon>
        <taxon>Haplorrhini</taxon>
        <taxon>Catarrhini</taxon>
        <taxon>Cercopithecidae</taxon>
        <taxon>Cercopithecinae</taxon>
        <taxon>Chlorocebus</taxon>
    </lineage>
</organism>
<evidence type="ECO:0000313" key="3">
    <source>
        <dbReference type="Proteomes" id="UP000029965"/>
    </source>
</evidence>
<dbReference type="Pfam" id="PF07326">
    <property type="entry name" value="RCS1"/>
    <property type="match status" value="1"/>
</dbReference>
<evidence type="ECO:0000256" key="1">
    <source>
        <dbReference type="SAM" id="MobiDB-lite"/>
    </source>
</evidence>
<dbReference type="InterPro" id="IPR009932">
    <property type="entry name" value="RCS1"/>
</dbReference>
<dbReference type="PANTHER" id="PTHR35819">
    <property type="entry name" value="PICALM INTERACTING MITOTIC REGULATOR PIMREG"/>
    <property type="match status" value="1"/>
</dbReference>
<proteinExistence type="predicted"/>
<dbReference type="eggNOG" id="ENOG502S0SN">
    <property type="taxonomic scope" value="Eukaryota"/>
</dbReference>
<sequence length="230" mass="26094">GFSWQDARASMRWRSLQHQEQLLDGKELQPMASHQEISARALGSLCRQFQRKLSLRAVNLNLRAGTSWKPLETRVRAARDSRLQLAQRIQKSCQSSTKWLVETQVKARRRKKRGNGSPTCSLRQKSIRLSRAAPDHSATEPPHHHLSTWTGSRAHPLRQWKQEGAFQSPCSSTELLCSPSEYDSDLEAGAGIRHLRKLSQELDEAIMAEERKQALSDHQSFIPKNVCASP</sequence>
<accession>A0A0D9RXH3</accession>
<feature type="region of interest" description="Disordered" evidence="1">
    <location>
        <begin position="106"/>
        <end position="150"/>
    </location>
</feature>
<feature type="compositionally biased region" description="Basic and acidic residues" evidence="1">
    <location>
        <begin position="133"/>
        <end position="143"/>
    </location>
</feature>
<name>A0A0D9RXH3_CHLSB</name>
<dbReference type="AlphaFoldDB" id="A0A0D9RXH3"/>
<evidence type="ECO:0008006" key="4">
    <source>
        <dbReference type="Google" id="ProtNLM"/>
    </source>
</evidence>
<dbReference type="STRING" id="60711.ENSCSAP00000013312"/>
<dbReference type="GeneTree" id="ENSGT00390000008128"/>
<dbReference type="PANTHER" id="PTHR35819:SF1">
    <property type="entry name" value="PROTEIN PIMREG"/>
    <property type="match status" value="1"/>
</dbReference>
<protein>
    <recommendedName>
        <fullName evidence="4">PICALM interacting mitotic regulator</fullName>
    </recommendedName>
</protein>
<reference evidence="2" key="2">
    <citation type="submission" date="2025-08" db="UniProtKB">
        <authorList>
            <consortium name="Ensembl"/>
        </authorList>
    </citation>
    <scope>IDENTIFICATION</scope>
</reference>
<dbReference type="EMBL" id="AQIB01122844">
    <property type="status" value="NOT_ANNOTATED_CDS"/>
    <property type="molecule type" value="Genomic_DNA"/>
</dbReference>
<dbReference type="Ensembl" id="ENSCSAT00000015371.1">
    <property type="protein sequence ID" value="ENSCSAP00000013312.1"/>
    <property type="gene ID" value="ENSCSAG00000017279.1"/>
</dbReference>
<reference evidence="2 3" key="1">
    <citation type="submission" date="2014-03" db="EMBL/GenBank/DDBJ databases">
        <authorList>
            <person name="Warren W."/>
            <person name="Wilson R.K."/>
        </authorList>
    </citation>
    <scope>NUCLEOTIDE SEQUENCE</scope>
</reference>
<reference evidence="2" key="3">
    <citation type="submission" date="2025-09" db="UniProtKB">
        <authorList>
            <consortium name="Ensembl"/>
        </authorList>
    </citation>
    <scope>IDENTIFICATION</scope>
</reference>
<evidence type="ECO:0000313" key="2">
    <source>
        <dbReference type="Ensembl" id="ENSCSAP00000013312.1"/>
    </source>
</evidence>